<organism evidence="1">
    <name type="scientific">Salmonella enterica</name>
    <name type="common">Salmonella choleraesuis</name>
    <dbReference type="NCBI Taxonomy" id="28901"/>
    <lineage>
        <taxon>Bacteria</taxon>
        <taxon>Pseudomonadati</taxon>
        <taxon>Pseudomonadota</taxon>
        <taxon>Gammaproteobacteria</taxon>
        <taxon>Enterobacterales</taxon>
        <taxon>Enterobacteriaceae</taxon>
        <taxon>Salmonella</taxon>
    </lineage>
</organism>
<gene>
    <name evidence="1" type="ORF">G8O55_002143</name>
</gene>
<comment type="caution">
    <text evidence="1">The sequence shown here is derived from an EMBL/GenBank/DDBJ whole genome shotgun (WGS) entry which is preliminary data.</text>
</comment>
<accession>A0A761H723</accession>
<protein>
    <submittedName>
        <fullName evidence="1">Uncharacterized protein</fullName>
    </submittedName>
</protein>
<name>A0A761H723_SALER</name>
<dbReference type="InterPro" id="IPR008861">
    <property type="entry name" value="GpX-like"/>
</dbReference>
<dbReference type="EMBL" id="DAAXXA010000006">
    <property type="protein sequence ID" value="HAG2928306.1"/>
    <property type="molecule type" value="Genomic_DNA"/>
</dbReference>
<proteinExistence type="predicted"/>
<sequence>MYAVLGEIEFDVVAYWDEFESTMGVDYTSHARIEGKPGVQFIGDKLDKYGDALAYERIIAANPHVAIMPVLPSGVRLIIPVISVTQTTPELPPWLR</sequence>
<reference evidence="1" key="1">
    <citation type="journal article" date="2018" name="Genome Biol.">
        <title>SKESA: strategic k-mer extension for scrupulous assemblies.</title>
        <authorList>
            <person name="Souvorov A."/>
            <person name="Agarwala R."/>
            <person name="Lipman D.J."/>
        </authorList>
    </citation>
    <scope>NUCLEOTIDE SEQUENCE</scope>
    <source>
        <strain evidence="1">MA.270K</strain>
    </source>
</reference>
<dbReference type="Pfam" id="PF05489">
    <property type="entry name" value="Phage_tail_X"/>
    <property type="match status" value="1"/>
</dbReference>
<reference evidence="1" key="2">
    <citation type="submission" date="2020-02" db="EMBL/GenBank/DDBJ databases">
        <authorList>
            <consortium name="NCBI Pathogen Detection Project"/>
        </authorList>
    </citation>
    <scope>NUCLEOTIDE SEQUENCE</scope>
    <source>
        <strain evidence="1">MA.270K</strain>
    </source>
</reference>
<evidence type="ECO:0000313" key="1">
    <source>
        <dbReference type="EMBL" id="HAG2928306.1"/>
    </source>
</evidence>
<dbReference type="AlphaFoldDB" id="A0A761H723"/>